<feature type="transmembrane region" description="Helical" evidence="1">
    <location>
        <begin position="121"/>
        <end position="139"/>
    </location>
</feature>
<reference evidence="2 3" key="1">
    <citation type="submission" date="2019-05" db="EMBL/GenBank/DDBJ databases">
        <title>Mikania micrantha, genome provides insights into the molecular mechanism of rapid growth.</title>
        <authorList>
            <person name="Liu B."/>
        </authorList>
    </citation>
    <scope>NUCLEOTIDE SEQUENCE [LARGE SCALE GENOMIC DNA]</scope>
    <source>
        <strain evidence="2">NLD-2019</strain>
        <tissue evidence="2">Leaf</tissue>
    </source>
</reference>
<evidence type="ECO:0000256" key="1">
    <source>
        <dbReference type="SAM" id="Phobius"/>
    </source>
</evidence>
<keyword evidence="3" id="KW-1185">Reference proteome</keyword>
<keyword evidence="1" id="KW-1133">Transmembrane helix</keyword>
<protein>
    <submittedName>
        <fullName evidence="2">Uncharacterized protein</fullName>
    </submittedName>
</protein>
<dbReference type="EMBL" id="SZYD01000003">
    <property type="protein sequence ID" value="KAD6794777.1"/>
    <property type="molecule type" value="Genomic_DNA"/>
</dbReference>
<keyword evidence="1" id="KW-0812">Transmembrane</keyword>
<organism evidence="2 3">
    <name type="scientific">Mikania micrantha</name>
    <name type="common">bitter vine</name>
    <dbReference type="NCBI Taxonomy" id="192012"/>
    <lineage>
        <taxon>Eukaryota</taxon>
        <taxon>Viridiplantae</taxon>
        <taxon>Streptophyta</taxon>
        <taxon>Embryophyta</taxon>
        <taxon>Tracheophyta</taxon>
        <taxon>Spermatophyta</taxon>
        <taxon>Magnoliopsida</taxon>
        <taxon>eudicotyledons</taxon>
        <taxon>Gunneridae</taxon>
        <taxon>Pentapetalae</taxon>
        <taxon>asterids</taxon>
        <taxon>campanulids</taxon>
        <taxon>Asterales</taxon>
        <taxon>Asteraceae</taxon>
        <taxon>Asteroideae</taxon>
        <taxon>Heliantheae alliance</taxon>
        <taxon>Eupatorieae</taxon>
        <taxon>Mikania</taxon>
    </lineage>
</organism>
<sequence length="141" mass="15578">MEVFLSFAINVVYFLAKGKKRRVSERQNGVSFPAIIKVQPSVPGGGCGRFSGVAHGDFVFLLWSRCLVRYLGFCFDSAERFLLSFADLQKQSTGSKLLLHGGDWHNSEKAVKLDCKDSVDVIDIVLLVALVILLIEILVMG</sequence>
<dbReference type="Proteomes" id="UP000326396">
    <property type="component" value="Linkage Group LG11"/>
</dbReference>
<comment type="caution">
    <text evidence="2">The sequence shown here is derived from an EMBL/GenBank/DDBJ whole genome shotgun (WGS) entry which is preliminary data.</text>
</comment>
<evidence type="ECO:0000313" key="2">
    <source>
        <dbReference type="EMBL" id="KAD6794777.1"/>
    </source>
</evidence>
<dbReference type="AlphaFoldDB" id="A0A5N6PNQ4"/>
<gene>
    <name evidence="2" type="ORF">E3N88_05673</name>
</gene>
<keyword evidence="1" id="KW-0472">Membrane</keyword>
<evidence type="ECO:0000313" key="3">
    <source>
        <dbReference type="Proteomes" id="UP000326396"/>
    </source>
</evidence>
<proteinExistence type="predicted"/>
<accession>A0A5N6PNQ4</accession>
<name>A0A5N6PNQ4_9ASTR</name>